<dbReference type="InterPro" id="IPR023393">
    <property type="entry name" value="START-like_dom_sf"/>
</dbReference>
<dbReference type="OrthoDB" id="7264894at2"/>
<evidence type="ECO:0008006" key="4">
    <source>
        <dbReference type="Google" id="ProtNLM"/>
    </source>
</evidence>
<dbReference type="RefSeq" id="WP_140882032.1">
    <property type="nucleotide sequence ID" value="NZ_RCZP01000004.1"/>
</dbReference>
<proteinExistence type="predicted"/>
<evidence type="ECO:0000256" key="1">
    <source>
        <dbReference type="SAM" id="MobiDB-lite"/>
    </source>
</evidence>
<gene>
    <name evidence="2" type="ORF">EAH89_06725</name>
</gene>
<dbReference type="AlphaFoldDB" id="A0A502GDC9"/>
<dbReference type="Gene3D" id="3.30.530.20">
    <property type="match status" value="1"/>
</dbReference>
<evidence type="ECO:0000313" key="3">
    <source>
        <dbReference type="Proteomes" id="UP000317078"/>
    </source>
</evidence>
<reference evidence="2 3" key="1">
    <citation type="journal article" date="2019" name="Environ. Microbiol.">
        <title>Species interactions and distinct microbial communities in high Arctic permafrost affected cryosols are associated with the CH4 and CO2 gas fluxes.</title>
        <authorList>
            <person name="Altshuler I."/>
            <person name="Hamel J."/>
            <person name="Turney S."/>
            <person name="Magnuson E."/>
            <person name="Levesque R."/>
            <person name="Greer C."/>
            <person name="Whyte L.G."/>
        </authorList>
    </citation>
    <scope>NUCLEOTIDE SEQUENCE [LARGE SCALE GENOMIC DNA]</scope>
    <source>
        <strain evidence="2 3">S9.3B</strain>
    </source>
</reference>
<comment type="caution">
    <text evidence="2">The sequence shown here is derived from an EMBL/GenBank/DDBJ whole genome shotgun (WGS) entry which is preliminary data.</text>
</comment>
<accession>A0A502GDC9</accession>
<dbReference type="Proteomes" id="UP000317078">
    <property type="component" value="Unassembled WGS sequence"/>
</dbReference>
<name>A0A502GDC9_9PROT</name>
<sequence length="159" mass="16975">MHAKITVHASPARLFAWLSDPRNARFWFAHLRHDADEVPDPGLSADEGARTVRWTAAPAGEMAVTDPATRDAGVADLSLTFAEGGHVNEPPVEETSPNDDPTNAGNALRSIKSHVENAEGGDPDMHTPGIVSRQAVEEADREIAADPEHGGTPHRRPAS</sequence>
<keyword evidence="3" id="KW-1185">Reference proteome</keyword>
<dbReference type="EMBL" id="RCZP01000004">
    <property type="protein sequence ID" value="TPG59046.1"/>
    <property type="molecule type" value="Genomic_DNA"/>
</dbReference>
<dbReference type="SUPFAM" id="SSF55961">
    <property type="entry name" value="Bet v1-like"/>
    <property type="match status" value="1"/>
</dbReference>
<organism evidence="2 3">
    <name type="scientific">Muricoccus nepalensis</name>
    <dbReference type="NCBI Taxonomy" id="1854500"/>
    <lineage>
        <taxon>Bacteria</taxon>
        <taxon>Pseudomonadati</taxon>
        <taxon>Pseudomonadota</taxon>
        <taxon>Alphaproteobacteria</taxon>
        <taxon>Acetobacterales</taxon>
        <taxon>Roseomonadaceae</taxon>
        <taxon>Muricoccus</taxon>
    </lineage>
</organism>
<evidence type="ECO:0000313" key="2">
    <source>
        <dbReference type="EMBL" id="TPG59046.1"/>
    </source>
</evidence>
<feature type="region of interest" description="Disordered" evidence="1">
    <location>
        <begin position="84"/>
        <end position="159"/>
    </location>
</feature>
<feature type="compositionally biased region" description="Basic and acidic residues" evidence="1">
    <location>
        <begin position="135"/>
        <end position="151"/>
    </location>
</feature>
<protein>
    <recommendedName>
        <fullName evidence="4">SRPBCC family protein</fullName>
    </recommendedName>
</protein>